<accession>A0A4R6CRC0</accession>
<dbReference type="RefSeq" id="WP_133476707.1">
    <property type="nucleotide sequence ID" value="NZ_JABERQ010000062.1"/>
</dbReference>
<gene>
    <name evidence="2" type="ORF">CEE75_11280</name>
</gene>
<dbReference type="GO" id="GO:0003677">
    <property type="term" value="F:DNA binding"/>
    <property type="evidence" value="ECO:0007669"/>
    <property type="project" value="InterPro"/>
</dbReference>
<dbReference type="InterPro" id="IPR010992">
    <property type="entry name" value="IHF-like_DNA-bd_dom_sf"/>
</dbReference>
<reference evidence="2 3" key="1">
    <citation type="submission" date="2017-06" db="EMBL/GenBank/DDBJ databases">
        <authorList>
            <person name="Swanenburg J."/>
            <person name="Kort R."/>
        </authorList>
    </citation>
    <scope>NUCLEOTIDE SEQUENCE [LARGE SCALE GENOMIC DNA]</scope>
    <source>
        <strain evidence="2 3">RL05</strain>
    </source>
</reference>
<dbReference type="Gene3D" id="4.10.520.10">
    <property type="entry name" value="IHF-like DNA-binding proteins"/>
    <property type="match status" value="1"/>
</dbReference>
<evidence type="ECO:0000256" key="1">
    <source>
        <dbReference type="ARBA" id="ARBA00021922"/>
    </source>
</evidence>
<dbReference type="Pfam" id="PF00216">
    <property type="entry name" value="Bac_DNA_binding"/>
    <property type="match status" value="1"/>
</dbReference>
<dbReference type="AlphaFoldDB" id="A0A4R6CRC0"/>
<evidence type="ECO:0000313" key="2">
    <source>
        <dbReference type="EMBL" id="TDN29276.1"/>
    </source>
</evidence>
<comment type="caution">
    <text evidence="2">The sequence shown here is derived from an EMBL/GenBank/DDBJ whole genome shotgun (WGS) entry which is preliminary data.</text>
</comment>
<protein>
    <recommendedName>
        <fullName evidence="1">DNA-binding protein HU</fullName>
    </recommendedName>
</protein>
<dbReference type="EMBL" id="NKLP01000226">
    <property type="protein sequence ID" value="TDN29276.1"/>
    <property type="molecule type" value="Genomic_DNA"/>
</dbReference>
<dbReference type="SUPFAM" id="SSF47729">
    <property type="entry name" value="IHF-like DNA-binding proteins"/>
    <property type="match status" value="1"/>
</dbReference>
<dbReference type="GO" id="GO:0030527">
    <property type="term" value="F:structural constituent of chromatin"/>
    <property type="evidence" value="ECO:0007669"/>
    <property type="project" value="InterPro"/>
</dbReference>
<proteinExistence type="predicted"/>
<name>A0A4R6CRC0_9LACO</name>
<dbReference type="InterPro" id="IPR000119">
    <property type="entry name" value="Hist_DNA-bd"/>
</dbReference>
<evidence type="ECO:0000313" key="3">
    <source>
        <dbReference type="Proteomes" id="UP000295195"/>
    </source>
</evidence>
<organism evidence="2 3">
    <name type="scientific">Lactobacillus crispatus</name>
    <dbReference type="NCBI Taxonomy" id="47770"/>
    <lineage>
        <taxon>Bacteria</taxon>
        <taxon>Bacillati</taxon>
        <taxon>Bacillota</taxon>
        <taxon>Bacilli</taxon>
        <taxon>Lactobacillales</taxon>
        <taxon>Lactobacillaceae</taxon>
        <taxon>Lactobacillus</taxon>
    </lineage>
</organism>
<dbReference type="Proteomes" id="UP000295195">
    <property type="component" value="Unassembled WGS sequence"/>
</dbReference>
<sequence>MSNITNGHRRFTGREISEELVKKMKREKQTTVSVDQLPNIISTYFDQIADHLSSGDSVVVLHFGRFDVVKSKQSNFGKNQRHKSKKKHDYQKVKFSAVRKFKTRLTQHADKLN</sequence>